<dbReference type="PROSITE" id="PS51847">
    <property type="entry name" value="SMP"/>
    <property type="match status" value="1"/>
</dbReference>
<evidence type="ECO:0000313" key="13">
    <source>
        <dbReference type="Proteomes" id="UP001161438"/>
    </source>
</evidence>
<dbReference type="SUPFAM" id="SSF50729">
    <property type="entry name" value="PH domain-like"/>
    <property type="match status" value="1"/>
</dbReference>
<feature type="region of interest" description="Disordered" evidence="9">
    <location>
        <begin position="613"/>
        <end position="737"/>
    </location>
</feature>
<feature type="compositionally biased region" description="Basic and acidic residues" evidence="9">
    <location>
        <begin position="724"/>
        <end position="734"/>
    </location>
</feature>
<accession>A0AA35IW30</accession>
<evidence type="ECO:0000256" key="4">
    <source>
        <dbReference type="ARBA" id="ARBA00022824"/>
    </source>
</evidence>
<keyword evidence="8 10" id="KW-0472">Membrane</keyword>
<feature type="transmembrane region" description="Helical" evidence="10">
    <location>
        <begin position="6"/>
        <end position="27"/>
    </location>
</feature>
<evidence type="ECO:0000256" key="2">
    <source>
        <dbReference type="ARBA" id="ARBA00022448"/>
    </source>
</evidence>
<dbReference type="PANTHER" id="PTHR13466">
    <property type="entry name" value="TEX2 PROTEIN-RELATED"/>
    <property type="match status" value="1"/>
</dbReference>
<keyword evidence="2" id="KW-0813">Transport</keyword>
<dbReference type="GO" id="GO:1990456">
    <property type="term" value="P:mitochondrion-endoplasmic reticulum membrane tethering"/>
    <property type="evidence" value="ECO:0007669"/>
    <property type="project" value="TreeGrafter"/>
</dbReference>
<name>A0AA35IW30_SACMI</name>
<dbReference type="GO" id="GO:0032865">
    <property type="term" value="C:ERMES complex"/>
    <property type="evidence" value="ECO:0007669"/>
    <property type="project" value="TreeGrafter"/>
</dbReference>
<keyword evidence="4" id="KW-0256">Endoplasmic reticulum</keyword>
<dbReference type="PANTHER" id="PTHR13466:SF19">
    <property type="entry name" value="NUCLEUS-VACUOLE JUNCTION PROTEIN 2"/>
    <property type="match status" value="1"/>
</dbReference>
<reference evidence="12" key="1">
    <citation type="submission" date="2022-10" db="EMBL/GenBank/DDBJ databases">
        <authorList>
            <person name="Byrne P K."/>
        </authorList>
    </citation>
    <scope>NUCLEOTIDE SEQUENCE</scope>
    <source>
        <strain evidence="12">IFO1815</strain>
    </source>
</reference>
<dbReference type="AlphaFoldDB" id="A0AA35IW30"/>
<evidence type="ECO:0000256" key="3">
    <source>
        <dbReference type="ARBA" id="ARBA00022692"/>
    </source>
</evidence>
<dbReference type="GO" id="GO:0005789">
    <property type="term" value="C:endoplasmic reticulum membrane"/>
    <property type="evidence" value="ECO:0007669"/>
    <property type="project" value="UniProtKB-SubCell"/>
</dbReference>
<protein>
    <recommendedName>
        <fullName evidence="11">SMP-LTD domain-containing protein</fullName>
    </recommendedName>
</protein>
<dbReference type="InterPro" id="IPR031468">
    <property type="entry name" value="SMP_LBD"/>
</dbReference>
<dbReference type="RefSeq" id="XP_056080068.1">
    <property type="nucleotide sequence ID" value="XM_056226339.1"/>
</dbReference>
<feature type="compositionally biased region" description="Basic and acidic residues" evidence="9">
    <location>
        <begin position="677"/>
        <end position="687"/>
    </location>
</feature>
<dbReference type="EMBL" id="OX365772">
    <property type="protein sequence ID" value="CAI4036951.1"/>
    <property type="molecule type" value="Genomic_DNA"/>
</dbReference>
<keyword evidence="5 10" id="KW-1133">Transmembrane helix</keyword>
<evidence type="ECO:0000256" key="1">
    <source>
        <dbReference type="ARBA" id="ARBA00004586"/>
    </source>
</evidence>
<feature type="compositionally biased region" description="Polar residues" evidence="9">
    <location>
        <begin position="711"/>
        <end position="723"/>
    </location>
</feature>
<evidence type="ECO:0000259" key="11">
    <source>
        <dbReference type="PROSITE" id="PS51847"/>
    </source>
</evidence>
<dbReference type="CDD" id="cd21675">
    <property type="entry name" value="SMP_TEX2"/>
    <property type="match status" value="1"/>
</dbReference>
<dbReference type="InterPro" id="IPR001849">
    <property type="entry name" value="PH_domain"/>
</dbReference>
<comment type="subcellular location">
    <subcellularLocation>
        <location evidence="1">Endoplasmic reticulum membrane</location>
    </subcellularLocation>
</comment>
<dbReference type="Proteomes" id="UP001161438">
    <property type="component" value="Chromosome 16"/>
</dbReference>
<feature type="compositionally biased region" description="Polar residues" evidence="9">
    <location>
        <begin position="691"/>
        <end position="700"/>
    </location>
</feature>
<keyword evidence="3 10" id="KW-0812">Transmembrane</keyword>
<gene>
    <name evidence="12" type="primary">SMKI16G2480</name>
    <name evidence="12" type="ORF">SMKI_16G2480</name>
</gene>
<evidence type="ECO:0000256" key="8">
    <source>
        <dbReference type="ARBA" id="ARBA00023136"/>
    </source>
</evidence>
<dbReference type="GO" id="GO:0008289">
    <property type="term" value="F:lipid binding"/>
    <property type="evidence" value="ECO:0007669"/>
    <property type="project" value="UniProtKB-KW"/>
</dbReference>
<keyword evidence="13" id="KW-1185">Reference proteome</keyword>
<evidence type="ECO:0000256" key="7">
    <source>
        <dbReference type="ARBA" id="ARBA00023121"/>
    </source>
</evidence>
<sequence>MTSLKIFFAVYLFGGVTFLPLVLYTIYKVHVLYSNFKSAKKKVLDHNKGEKVDEKSRLLVNGIDPDFKAGKLEEQLGVKVFNKGWVTVTKQYYYHSSEVAAILKNANNNKDSDTALQEQILERTDLKKKQNFFAVLRHGNLFLYKDDSQNANLVHAISLQNRFVTIWPRYDETGKEELLDASLFTKRTCIAIFKNDLVSIDSKNHNVILPHFDPLSSAESKNGDISNNDTTHEYKSQFHSSNQFFLYFDNNMDKEDWYYQLINASKNNNTSSADLLNPSVSANAAHLNTKDMLQLIQDINSTENQLTTKWLNALLGRLFLSLQQTDTLNKFIHEKICKKLNKIKTPGFLDDLVVEKVDVGDSAPLFTSPELLELSPEGSTKIAIDVQYKGNLTIIIATKANINLGSHFKQREVSLQLSIKIKEFSGPLLFLIKPPPSNRVWYAFRSEPIMDFEIEPIVSSSKLSYNVVTNAIKSKFAEAVKESLVVPYMDDIVFYPTPNEIYRGGIWEEQDPETVERARTAAAAAGTNTSARDHLVALQEGGTKSQSRIKKVLRPERKKDNLKDVVDLTGVTNATSQTAVATAANDDASSSENSTKSKKYFKNSIKKIGRWYKDNVGNSSDTEDMDDLDVQDKKKDDSTDEKESDNPTLASNPRMISNRRPVPRRPPQQPLNSSSPKLEDKKEKDTEVFSIPTSSPNVNASKMFANKQNRKISVSSNDSQNSLEKGDPHNKTSKLESSQAFVKMTSPNLFNDGFFKQDLEFEEQREPKL</sequence>
<evidence type="ECO:0000256" key="5">
    <source>
        <dbReference type="ARBA" id="ARBA00022989"/>
    </source>
</evidence>
<dbReference type="Pfam" id="PF10296">
    <property type="entry name" value="MMM1"/>
    <property type="match status" value="1"/>
</dbReference>
<proteinExistence type="predicted"/>
<keyword evidence="6" id="KW-0445">Lipid transport</keyword>
<dbReference type="SMART" id="SM00233">
    <property type="entry name" value="PH"/>
    <property type="match status" value="1"/>
</dbReference>
<dbReference type="GeneID" id="80921876"/>
<dbReference type="GO" id="GO:0015914">
    <property type="term" value="P:phospholipid transport"/>
    <property type="evidence" value="ECO:0007669"/>
    <property type="project" value="TreeGrafter"/>
</dbReference>
<evidence type="ECO:0000256" key="10">
    <source>
        <dbReference type="SAM" id="Phobius"/>
    </source>
</evidence>
<evidence type="ECO:0000256" key="6">
    <source>
        <dbReference type="ARBA" id="ARBA00023055"/>
    </source>
</evidence>
<organism evidence="12 13">
    <name type="scientific">Saccharomyces mikatae IFO 1815</name>
    <dbReference type="NCBI Taxonomy" id="226126"/>
    <lineage>
        <taxon>Eukaryota</taxon>
        <taxon>Fungi</taxon>
        <taxon>Dikarya</taxon>
        <taxon>Ascomycota</taxon>
        <taxon>Saccharomycotina</taxon>
        <taxon>Saccharomycetes</taxon>
        <taxon>Saccharomycetales</taxon>
        <taxon>Saccharomycetaceae</taxon>
        <taxon>Saccharomyces</taxon>
    </lineage>
</organism>
<evidence type="ECO:0000313" key="12">
    <source>
        <dbReference type="EMBL" id="CAI4036951.1"/>
    </source>
</evidence>
<feature type="compositionally biased region" description="Polar residues" evidence="9">
    <location>
        <begin position="646"/>
        <end position="655"/>
    </location>
</feature>
<evidence type="ECO:0000256" key="9">
    <source>
        <dbReference type="SAM" id="MobiDB-lite"/>
    </source>
</evidence>
<dbReference type="InterPro" id="IPR019411">
    <property type="entry name" value="MMM1_dom"/>
</dbReference>
<feature type="domain" description="SMP-LTD" evidence="11">
    <location>
        <begin position="304"/>
        <end position="495"/>
    </location>
</feature>
<keyword evidence="7" id="KW-0446">Lipid-binding</keyword>